<keyword evidence="1 7" id="KW-0699">rRNA-binding</keyword>
<dbReference type="InterPro" id="IPR045076">
    <property type="entry name" value="MutS"/>
</dbReference>
<keyword evidence="7" id="KW-0540">Nuclease</keyword>
<feature type="coiled-coil region" evidence="8">
    <location>
        <begin position="513"/>
        <end position="608"/>
    </location>
</feature>
<dbReference type="RefSeq" id="WP_207336094.1">
    <property type="nucleotide sequence ID" value="NZ_JAFMYU010000010.1"/>
</dbReference>
<dbReference type="SUPFAM" id="SSF52540">
    <property type="entry name" value="P-loop containing nucleoside triphosphate hydrolases"/>
    <property type="match status" value="1"/>
</dbReference>
<dbReference type="GO" id="GO:0045910">
    <property type="term" value="P:negative regulation of DNA recombination"/>
    <property type="evidence" value="ECO:0007669"/>
    <property type="project" value="InterPro"/>
</dbReference>
<dbReference type="GO" id="GO:0004519">
    <property type="term" value="F:endonuclease activity"/>
    <property type="evidence" value="ECO:0007669"/>
    <property type="project" value="UniProtKB-UniRule"/>
</dbReference>
<dbReference type="SMART" id="SM00533">
    <property type="entry name" value="MUTSd"/>
    <property type="match status" value="1"/>
</dbReference>
<dbReference type="EC" id="3.1.-.-" evidence="7"/>
<dbReference type="GO" id="GO:0140664">
    <property type="term" value="F:ATP-dependent DNA damage sensor activity"/>
    <property type="evidence" value="ECO:0007669"/>
    <property type="project" value="InterPro"/>
</dbReference>
<gene>
    <name evidence="7" type="primary">mutS2</name>
    <name evidence="7" type="synonym">rqcU</name>
    <name evidence="10" type="ORF">J2I48_14025</name>
</gene>
<dbReference type="PROSITE" id="PS50828">
    <property type="entry name" value="SMR"/>
    <property type="match status" value="1"/>
</dbReference>
<comment type="function">
    <text evidence="7">Endonuclease that is involved in the suppression of homologous recombination and thus may have a key role in the control of bacterial genetic diversity.</text>
</comment>
<dbReference type="InterPro" id="IPR002625">
    <property type="entry name" value="Smr_dom"/>
</dbReference>
<dbReference type="Gene3D" id="3.30.1370.110">
    <property type="match status" value="1"/>
</dbReference>
<dbReference type="GO" id="GO:0006298">
    <property type="term" value="P:mismatch repair"/>
    <property type="evidence" value="ECO:0007669"/>
    <property type="project" value="InterPro"/>
</dbReference>
<reference evidence="10 11" key="1">
    <citation type="submission" date="2021-03" db="EMBL/GenBank/DDBJ databases">
        <title>Fibrella sp. HMF5036 genome sequencing and assembly.</title>
        <authorList>
            <person name="Kang H."/>
            <person name="Kim H."/>
            <person name="Bae S."/>
            <person name="Joh K."/>
        </authorList>
    </citation>
    <scope>NUCLEOTIDE SEQUENCE [LARGE SCALE GENOMIC DNA]</scope>
    <source>
        <strain evidence="10 11">HMF5036</strain>
    </source>
</reference>
<evidence type="ECO:0000259" key="9">
    <source>
        <dbReference type="PROSITE" id="PS50828"/>
    </source>
</evidence>
<evidence type="ECO:0000256" key="4">
    <source>
        <dbReference type="ARBA" id="ARBA00022840"/>
    </source>
</evidence>
<dbReference type="SUPFAM" id="SSF48334">
    <property type="entry name" value="DNA repair protein MutS, domain III"/>
    <property type="match status" value="1"/>
</dbReference>
<organism evidence="10 11">
    <name type="scientific">Fibrella aquatilis</name>
    <dbReference type="NCBI Taxonomy" id="2817059"/>
    <lineage>
        <taxon>Bacteria</taxon>
        <taxon>Pseudomonadati</taxon>
        <taxon>Bacteroidota</taxon>
        <taxon>Cytophagia</taxon>
        <taxon>Cytophagales</taxon>
        <taxon>Spirosomataceae</taxon>
        <taxon>Fibrella</taxon>
    </lineage>
</organism>
<dbReference type="SMART" id="SM00463">
    <property type="entry name" value="SMR"/>
    <property type="match status" value="1"/>
</dbReference>
<keyword evidence="7 10" id="KW-0255">Endonuclease</keyword>
<dbReference type="GO" id="GO:0030983">
    <property type="term" value="F:mismatched DNA binding"/>
    <property type="evidence" value="ECO:0007669"/>
    <property type="project" value="InterPro"/>
</dbReference>
<comment type="subunit">
    <text evidence="7">Homodimer. Binds to stalled ribosomes, contacting rRNA.</text>
</comment>
<keyword evidence="2 7" id="KW-0547">Nucleotide-binding</keyword>
<dbReference type="InterPro" id="IPR046893">
    <property type="entry name" value="MSSS"/>
</dbReference>
<comment type="caution">
    <text evidence="10">The sequence shown here is derived from an EMBL/GenBank/DDBJ whole genome shotgun (WGS) entry which is preliminary data.</text>
</comment>
<dbReference type="NCBIfam" id="TIGR01069">
    <property type="entry name" value="mutS2"/>
    <property type="match status" value="1"/>
</dbReference>
<evidence type="ECO:0000256" key="2">
    <source>
        <dbReference type="ARBA" id="ARBA00022741"/>
    </source>
</evidence>
<name>A0A939K1C4_9BACT</name>
<dbReference type="GO" id="GO:0072344">
    <property type="term" value="P:rescue of stalled ribosome"/>
    <property type="evidence" value="ECO:0007669"/>
    <property type="project" value="UniProtKB-UniRule"/>
</dbReference>
<evidence type="ECO:0000256" key="3">
    <source>
        <dbReference type="ARBA" id="ARBA00022801"/>
    </source>
</evidence>
<dbReference type="Gene3D" id="3.40.50.300">
    <property type="entry name" value="P-loop containing nucleotide triphosphate hydrolases"/>
    <property type="match status" value="1"/>
</dbReference>
<proteinExistence type="inferred from homology"/>
<keyword evidence="8" id="KW-0175">Coiled coil</keyword>
<dbReference type="GO" id="GO:0005524">
    <property type="term" value="F:ATP binding"/>
    <property type="evidence" value="ECO:0007669"/>
    <property type="project" value="UniProtKB-UniRule"/>
</dbReference>
<feature type="binding site" evidence="7">
    <location>
        <begin position="343"/>
        <end position="350"/>
    </location>
    <ligand>
        <name>ATP</name>
        <dbReference type="ChEBI" id="CHEBI:30616"/>
    </ligand>
</feature>
<dbReference type="GO" id="GO:0043023">
    <property type="term" value="F:ribosomal large subunit binding"/>
    <property type="evidence" value="ECO:0007669"/>
    <property type="project" value="UniProtKB-UniRule"/>
</dbReference>
<keyword evidence="4 7" id="KW-0067">ATP-binding</keyword>
<feature type="domain" description="Smr" evidence="9">
    <location>
        <begin position="729"/>
        <end position="804"/>
    </location>
</feature>
<comment type="function">
    <text evidence="7">Acts as a ribosome collision sensor, splitting the ribosome into its 2 subunits. Detects stalled/collided 70S ribosomes which it binds and splits by an ATP-hydrolysis driven conformational change. Acts upstream of the ribosome quality control system (RQC), a ribosome-associated complex that mediates the extraction of incompletely synthesized nascent chains from stalled ribosomes and their subsequent degradation. Probably generates substrates for RQC.</text>
</comment>
<dbReference type="AlphaFoldDB" id="A0A939K1C4"/>
<evidence type="ECO:0000313" key="10">
    <source>
        <dbReference type="EMBL" id="MBO0932125.1"/>
    </source>
</evidence>
<dbReference type="PANTHER" id="PTHR48466:SF2">
    <property type="entry name" value="OS10G0509000 PROTEIN"/>
    <property type="match status" value="1"/>
</dbReference>
<dbReference type="GO" id="GO:0016887">
    <property type="term" value="F:ATP hydrolysis activity"/>
    <property type="evidence" value="ECO:0007669"/>
    <property type="project" value="InterPro"/>
</dbReference>
<evidence type="ECO:0000256" key="1">
    <source>
        <dbReference type="ARBA" id="ARBA00022730"/>
    </source>
</evidence>
<evidence type="ECO:0000313" key="11">
    <source>
        <dbReference type="Proteomes" id="UP000664795"/>
    </source>
</evidence>
<accession>A0A939K1C4</accession>
<keyword evidence="11" id="KW-1185">Reference proteome</keyword>
<evidence type="ECO:0000256" key="6">
    <source>
        <dbReference type="ARBA" id="ARBA00023125"/>
    </source>
</evidence>
<keyword evidence="6 7" id="KW-0238">DNA-binding</keyword>
<dbReference type="InterPro" id="IPR036187">
    <property type="entry name" value="DNA_mismatch_repair_MutS_sf"/>
</dbReference>
<dbReference type="SMART" id="SM00534">
    <property type="entry name" value="MUTSac"/>
    <property type="match status" value="1"/>
</dbReference>
<evidence type="ECO:0000256" key="5">
    <source>
        <dbReference type="ARBA" id="ARBA00022884"/>
    </source>
</evidence>
<dbReference type="EMBL" id="JAFMYU010000010">
    <property type="protein sequence ID" value="MBO0932125.1"/>
    <property type="molecule type" value="Genomic_DNA"/>
</dbReference>
<dbReference type="EC" id="3.6.4.-" evidence="7"/>
<dbReference type="InterPro" id="IPR027417">
    <property type="entry name" value="P-loop_NTPase"/>
</dbReference>
<dbReference type="InterPro" id="IPR036063">
    <property type="entry name" value="Smr_dom_sf"/>
</dbReference>
<dbReference type="InterPro" id="IPR000432">
    <property type="entry name" value="DNA_mismatch_repair_MutS_C"/>
</dbReference>
<evidence type="ECO:0000256" key="7">
    <source>
        <dbReference type="HAMAP-Rule" id="MF_00092"/>
    </source>
</evidence>
<dbReference type="PANTHER" id="PTHR48466">
    <property type="entry name" value="OS10G0509000 PROTEIN-RELATED"/>
    <property type="match status" value="1"/>
</dbReference>
<keyword evidence="5 7" id="KW-0694">RNA-binding</keyword>
<dbReference type="Pfam" id="PF20297">
    <property type="entry name" value="MSSS"/>
    <property type="match status" value="1"/>
</dbReference>
<dbReference type="Proteomes" id="UP000664795">
    <property type="component" value="Unassembled WGS sequence"/>
</dbReference>
<sequence>MLYPNTLEQKLGFDKIRELLRQACISPLGQDYVDKIRFSDNHQLIDKLLRQTYEFTQIVQYEPDFPQSNYLDVRPQLQKARVEGITLMEDEFFDLKLALKTIQDCLRFLANQEEDQYPFLTELAAPVTVDKALLAALERVIDDRGHVRDNASPELANIRRRIISEQANLRKRLDGMLRTARQQGWIPDDLGLTIRGGRLVIPLAAEHKRKIRGFIHDESDTGKTVYVEPAEVFDGNNEVRELEYEERREVYRILLALTDHIRPFLPDLNKAINFLAQIDFIRAKAKLAGQLQAGMPQVMNRPVLNWTAARHPLLYLSHQKQGKPVVPLAIQLDERQRILIISGPNAGGKSIALKTIGLLQYMVQCGLLVPMAEHSDMGVFQNLFIDIGDEQSLENDLSTYSSHLTNMRQFLVGANKRTLFLIDEFGTGTEPGQGGAIAEAILEELNKSGAFGVINTHYTNLKVFADKTPGLINGAMRFDGEKLEPLYELEMGRPGSSFAFEIAGKINLPNAVIDRAKEKLGSQQVNFEKLLKELDIERRVFAEKNLDISINQRKVAQQLAEYTALKTRLDNEQKQLINTAKAKAKTLVQEANQKIEQTIREIKESKADKDATRLVRADLQRFEQAALKPEVIVEPEKPKTPEEEYETDGSPITVGSYVRIEGQTAIGEVLTLRGKDAEVRIGDLKSNIKLNRLEKVSRKTYREAVGIREAPRTQGVDINEKMLNFSFNLDIRGRRGEEALGEVDRFMDSALMLGYPELRIVHGKGDGILRQLVRNHLRSYKQVASMADEHADRGGAGVTLVKMK</sequence>
<dbReference type="Pfam" id="PF01713">
    <property type="entry name" value="Smr"/>
    <property type="match status" value="1"/>
</dbReference>
<evidence type="ECO:0000256" key="8">
    <source>
        <dbReference type="SAM" id="Coils"/>
    </source>
</evidence>
<protein>
    <recommendedName>
        <fullName evidence="7">Endonuclease MutS2</fullName>
        <ecNumber evidence="7">3.1.-.-</ecNumber>
    </recommendedName>
    <alternativeName>
        <fullName evidence="7">Ribosome-associated protein quality control-upstream factor</fullName>
        <shortName evidence="7">RQC-upstream factor</shortName>
        <shortName evidence="7">RqcU</shortName>
        <ecNumber evidence="7">3.6.4.-</ecNumber>
    </alternativeName>
</protein>
<dbReference type="FunFam" id="3.40.50.300:FF:001531">
    <property type="entry name" value="Endonuclease MutS2"/>
    <property type="match status" value="1"/>
</dbReference>
<keyword evidence="3 7" id="KW-0378">Hydrolase</keyword>
<comment type="similarity">
    <text evidence="7">Belongs to the DNA mismatch repair MutS family. MutS2 subfamily.</text>
</comment>
<dbReference type="InterPro" id="IPR007696">
    <property type="entry name" value="DNA_mismatch_repair_MutS_core"/>
</dbReference>
<dbReference type="PIRSF" id="PIRSF005814">
    <property type="entry name" value="MutS_YshD"/>
    <property type="match status" value="1"/>
</dbReference>
<dbReference type="InterPro" id="IPR005747">
    <property type="entry name" value="MutS2"/>
</dbReference>
<dbReference type="HAMAP" id="MF_00092">
    <property type="entry name" value="MutS2"/>
    <property type="match status" value="1"/>
</dbReference>
<dbReference type="SUPFAM" id="SSF160443">
    <property type="entry name" value="SMR domain-like"/>
    <property type="match status" value="1"/>
</dbReference>
<dbReference type="GO" id="GO:0019843">
    <property type="term" value="F:rRNA binding"/>
    <property type="evidence" value="ECO:0007669"/>
    <property type="project" value="UniProtKB-UniRule"/>
</dbReference>
<dbReference type="Pfam" id="PF00488">
    <property type="entry name" value="MutS_V"/>
    <property type="match status" value="1"/>
</dbReference>